<dbReference type="GO" id="GO:0005634">
    <property type="term" value="C:nucleus"/>
    <property type="evidence" value="ECO:0007669"/>
    <property type="project" value="UniProtKB-SubCell"/>
</dbReference>
<dbReference type="InterPro" id="IPR051345">
    <property type="entry name" value="Importin_beta-like_NTR"/>
</dbReference>
<dbReference type="InterPro" id="IPR011989">
    <property type="entry name" value="ARM-like"/>
</dbReference>
<evidence type="ECO:0000256" key="2">
    <source>
        <dbReference type="ARBA" id="ARBA00007991"/>
    </source>
</evidence>
<sequence>MEHLIRDLNSPQNQGNPDAINTIQRQLQRLQREPTAWQTGLELLNSHEPLLQFYGALTLGQKVKVDWERDRIGGDREHVSQLLEHLLTCYVRFATAGSEVVVTKLSSVLAAVFAKPTSAWAHPLRHALSCILAGRYLPEKSSASIADILGSPTTLSGATWKAVLRLALALQEEHGSSAKGQVDHRYEIQLTSNAPDVWQLLHYTILSFSSQIDTSPSIGQGLPLTIIADRNLHEKLLAEALHQVPLWTKFVAENITPFSNSIQLLLHLLEQPLLAEYCMPCVATLQGDYYRLLNRTIPDYRSQVNNSAAANHLMDNMLSGYFSPDGTAYVEFLEAVVSQLDCTNDQYLKDPEIVVVLERVQKLTGCQGAAMVEDDICQIVLEMMTTVAEGYNDWDEPSQFDDSLTNLIKDVCLATLVKVQYPSSELDKQTAIWDEDEHTRFGDFRFQAKDFFETAFGILGPGLAQDIARTVTQSAALSWSEFEAGLFVLTSISDALTNDPEKCDSSLAQIFSSELWTQAISDSTQIPGRVRRAVIRLLAEATTYLQRNPQFMISSLDFLFRCLQIKAFSNQAAGAIHNLCDSQRTFLVQGLPQFLGTITTLNNISLHSRGKVLSGIAALIQALPSEEERIEPLQKMLQLVQSLEIKEWDDINIQDDDAPDPLFDRVSMLAAIAKGLQSPSDTPIDLETPSIGNNTFWTNGPGTPTQQAILQMLSESWSRLLEPQNGDLVAVCCELLRAGFKEAHPSPFKFAPITETELLCALIDLRNSNLDQTMNTSSCFVSAAPPPMPGSSSNIERLLQRVIAITKEAILTMNSPIPDASFNPPSSICDFIVRCMPKFGVEILGSPSALELMTTIFDFTILLLRSTTDVLPRRIAAAFFTSFLDLTEPSSKFMHNTAASFTLTSLLDTYSPTILGSTLHLLAGECARSEIEVFSQLLRAFILKQPMRAKRIMQEAIKPESAVLTQKALEATKSEQRARFVAQVEALRGGRKTNEIVRDFWISCKGGQFGYVT</sequence>
<dbReference type="Gene3D" id="1.25.10.10">
    <property type="entry name" value="Leucine-rich Repeat Variant"/>
    <property type="match status" value="1"/>
</dbReference>
<protein>
    <submittedName>
        <fullName evidence="6">Member of the karyopherin-beta</fullName>
    </submittedName>
</protein>
<dbReference type="PANTHER" id="PTHR12363">
    <property type="entry name" value="TRANSPORTIN 3 AND IMPORTIN 13"/>
    <property type="match status" value="1"/>
</dbReference>
<proteinExistence type="inferred from homology"/>
<dbReference type="InterPro" id="IPR016024">
    <property type="entry name" value="ARM-type_fold"/>
</dbReference>
<evidence type="ECO:0000313" key="6">
    <source>
        <dbReference type="EMBL" id="KAK5082951.1"/>
    </source>
</evidence>
<dbReference type="EMBL" id="JAVRRJ010000007">
    <property type="protein sequence ID" value="KAK5082951.1"/>
    <property type="molecule type" value="Genomic_DNA"/>
</dbReference>
<gene>
    <name evidence="6" type="primary">PDR6</name>
    <name evidence="6" type="ORF">LTR05_006833</name>
</gene>
<evidence type="ECO:0000256" key="3">
    <source>
        <dbReference type="ARBA" id="ARBA00022448"/>
    </source>
</evidence>
<evidence type="ECO:0000313" key="7">
    <source>
        <dbReference type="Proteomes" id="UP001309876"/>
    </source>
</evidence>
<keyword evidence="7" id="KW-1185">Reference proteome</keyword>
<keyword evidence="3" id="KW-0813">Transport</keyword>
<keyword evidence="4" id="KW-0653">Protein transport</keyword>
<keyword evidence="5" id="KW-0539">Nucleus</keyword>
<comment type="caution">
    <text evidence="6">The sequence shown here is derived from an EMBL/GenBank/DDBJ whole genome shotgun (WGS) entry which is preliminary data.</text>
</comment>
<comment type="subcellular location">
    <subcellularLocation>
        <location evidence="1">Nucleus</location>
    </subcellularLocation>
</comment>
<dbReference type="GO" id="GO:0005737">
    <property type="term" value="C:cytoplasm"/>
    <property type="evidence" value="ECO:0007669"/>
    <property type="project" value="TreeGrafter"/>
</dbReference>
<evidence type="ECO:0000256" key="1">
    <source>
        <dbReference type="ARBA" id="ARBA00004123"/>
    </source>
</evidence>
<dbReference type="SUPFAM" id="SSF48371">
    <property type="entry name" value="ARM repeat"/>
    <property type="match status" value="1"/>
</dbReference>
<dbReference type="PANTHER" id="PTHR12363:SF33">
    <property type="entry name" value="IMPORTIN-13"/>
    <property type="match status" value="1"/>
</dbReference>
<organism evidence="6 7">
    <name type="scientific">Lithohypha guttulata</name>
    <dbReference type="NCBI Taxonomy" id="1690604"/>
    <lineage>
        <taxon>Eukaryota</taxon>
        <taxon>Fungi</taxon>
        <taxon>Dikarya</taxon>
        <taxon>Ascomycota</taxon>
        <taxon>Pezizomycotina</taxon>
        <taxon>Eurotiomycetes</taxon>
        <taxon>Chaetothyriomycetidae</taxon>
        <taxon>Chaetothyriales</taxon>
        <taxon>Trichomeriaceae</taxon>
        <taxon>Lithohypha</taxon>
    </lineage>
</organism>
<name>A0AAN7SVV3_9EURO</name>
<comment type="similarity">
    <text evidence="2">Belongs to the importin beta family.</text>
</comment>
<dbReference type="GO" id="GO:0006606">
    <property type="term" value="P:protein import into nucleus"/>
    <property type="evidence" value="ECO:0007669"/>
    <property type="project" value="TreeGrafter"/>
</dbReference>
<dbReference type="InterPro" id="IPR057942">
    <property type="entry name" value="TPR_TNPO3_IPO13_3rd"/>
</dbReference>
<reference evidence="6 7" key="1">
    <citation type="submission" date="2023-08" db="EMBL/GenBank/DDBJ databases">
        <title>Black Yeasts Isolated from many extreme environments.</title>
        <authorList>
            <person name="Coleine C."/>
            <person name="Stajich J.E."/>
            <person name="Selbmann L."/>
        </authorList>
    </citation>
    <scope>NUCLEOTIDE SEQUENCE [LARGE SCALE GENOMIC DNA]</scope>
    <source>
        <strain evidence="6 7">CCFEE 5910</strain>
    </source>
</reference>
<dbReference type="AlphaFoldDB" id="A0AAN7SVV3"/>
<evidence type="ECO:0000256" key="5">
    <source>
        <dbReference type="ARBA" id="ARBA00023242"/>
    </source>
</evidence>
<accession>A0AAN7SVV3</accession>
<dbReference type="Pfam" id="PF24140">
    <property type="entry name" value="TPR_TNPO3_IPO13_3rd"/>
    <property type="match status" value="1"/>
</dbReference>
<evidence type="ECO:0000256" key="4">
    <source>
        <dbReference type="ARBA" id="ARBA00022927"/>
    </source>
</evidence>
<dbReference type="Proteomes" id="UP001309876">
    <property type="component" value="Unassembled WGS sequence"/>
</dbReference>